<keyword evidence="12" id="KW-1185">Reference proteome</keyword>
<dbReference type="PANTHER" id="PTHR46779:SF1">
    <property type="entry name" value="BETA-1,6-GALACTOSYLTRANSFERASE GALT29A"/>
    <property type="match status" value="1"/>
</dbReference>
<evidence type="ECO:0000256" key="4">
    <source>
        <dbReference type="ARBA" id="ARBA00022679"/>
    </source>
</evidence>
<keyword evidence="5" id="KW-0812">Transmembrane</keyword>
<keyword evidence="8" id="KW-0333">Golgi apparatus</keyword>
<evidence type="ECO:0000256" key="1">
    <source>
        <dbReference type="ARBA" id="ARBA00004323"/>
    </source>
</evidence>
<protein>
    <submittedName>
        <fullName evidence="11">Sialyltransferase-like protein</fullName>
    </submittedName>
</protein>
<evidence type="ECO:0000256" key="6">
    <source>
        <dbReference type="ARBA" id="ARBA00022968"/>
    </source>
</evidence>
<evidence type="ECO:0000256" key="9">
    <source>
        <dbReference type="ARBA" id="ARBA00023136"/>
    </source>
</evidence>
<comment type="subcellular location">
    <subcellularLocation>
        <location evidence="1">Golgi apparatus membrane</location>
        <topology evidence="1">Single-pass type II membrane protein</topology>
    </subcellularLocation>
</comment>
<keyword evidence="7" id="KW-1133">Transmembrane helix</keyword>
<keyword evidence="10" id="KW-0325">Glycoprotein</keyword>
<evidence type="ECO:0000256" key="5">
    <source>
        <dbReference type="ARBA" id="ARBA00022692"/>
    </source>
</evidence>
<dbReference type="Proteomes" id="UP001140949">
    <property type="component" value="Unassembled WGS sequence"/>
</dbReference>
<name>A0AAX6EGX4_IRIPA</name>
<dbReference type="CDD" id="cd19952">
    <property type="entry name" value="GT29"/>
    <property type="match status" value="1"/>
</dbReference>
<evidence type="ECO:0000256" key="2">
    <source>
        <dbReference type="ARBA" id="ARBA00006003"/>
    </source>
</evidence>
<dbReference type="Gene3D" id="3.90.1480.20">
    <property type="entry name" value="Glycosyl transferase family 29"/>
    <property type="match status" value="1"/>
</dbReference>
<comment type="similarity">
    <text evidence="2">Belongs to the glycosyltransferase 29 family.</text>
</comment>
<dbReference type="GO" id="GO:0000139">
    <property type="term" value="C:Golgi membrane"/>
    <property type="evidence" value="ECO:0007669"/>
    <property type="project" value="UniProtKB-SubCell"/>
</dbReference>
<evidence type="ECO:0000256" key="7">
    <source>
        <dbReference type="ARBA" id="ARBA00022989"/>
    </source>
</evidence>
<dbReference type="AlphaFoldDB" id="A0AAX6EGX4"/>
<dbReference type="InterPro" id="IPR001675">
    <property type="entry name" value="Glyco_trans_29"/>
</dbReference>
<dbReference type="GO" id="GO:0008373">
    <property type="term" value="F:sialyltransferase activity"/>
    <property type="evidence" value="ECO:0007669"/>
    <property type="project" value="InterPro"/>
</dbReference>
<reference evidence="11" key="1">
    <citation type="journal article" date="2023" name="GigaByte">
        <title>Genome assembly of the bearded iris, Iris pallida Lam.</title>
        <authorList>
            <person name="Bruccoleri R.E."/>
            <person name="Oakeley E.J."/>
            <person name="Faust A.M.E."/>
            <person name="Altorfer M."/>
            <person name="Dessus-Babus S."/>
            <person name="Burckhardt D."/>
            <person name="Oertli M."/>
            <person name="Naumann U."/>
            <person name="Petersen F."/>
            <person name="Wong J."/>
        </authorList>
    </citation>
    <scope>NUCLEOTIDE SEQUENCE</scope>
    <source>
        <strain evidence="11">GSM-AAB239-AS_SAM_17_03QT</strain>
    </source>
</reference>
<evidence type="ECO:0000256" key="3">
    <source>
        <dbReference type="ARBA" id="ARBA00022676"/>
    </source>
</evidence>
<dbReference type="EMBL" id="JANAVB010036615">
    <property type="protein sequence ID" value="KAJ6803266.1"/>
    <property type="molecule type" value="Genomic_DNA"/>
</dbReference>
<gene>
    <name evidence="11" type="ORF">M6B38_107630</name>
</gene>
<keyword evidence="4" id="KW-0808">Transferase</keyword>
<accession>A0AAX6EGX4</accession>
<proteinExistence type="inferred from homology"/>
<organism evidence="11 12">
    <name type="scientific">Iris pallida</name>
    <name type="common">Sweet iris</name>
    <dbReference type="NCBI Taxonomy" id="29817"/>
    <lineage>
        <taxon>Eukaryota</taxon>
        <taxon>Viridiplantae</taxon>
        <taxon>Streptophyta</taxon>
        <taxon>Embryophyta</taxon>
        <taxon>Tracheophyta</taxon>
        <taxon>Spermatophyta</taxon>
        <taxon>Magnoliopsida</taxon>
        <taxon>Liliopsida</taxon>
        <taxon>Asparagales</taxon>
        <taxon>Iridaceae</taxon>
        <taxon>Iridoideae</taxon>
        <taxon>Irideae</taxon>
        <taxon>Iris</taxon>
    </lineage>
</organism>
<evidence type="ECO:0000313" key="11">
    <source>
        <dbReference type="EMBL" id="KAJ6803266.1"/>
    </source>
</evidence>
<keyword evidence="6" id="KW-0735">Signal-anchor</keyword>
<evidence type="ECO:0000256" key="8">
    <source>
        <dbReference type="ARBA" id="ARBA00023034"/>
    </source>
</evidence>
<reference evidence="11" key="2">
    <citation type="submission" date="2023-04" db="EMBL/GenBank/DDBJ databases">
        <authorList>
            <person name="Bruccoleri R.E."/>
            <person name="Oakeley E.J."/>
            <person name="Faust A.-M."/>
            <person name="Dessus-Babus S."/>
            <person name="Altorfer M."/>
            <person name="Burckhardt D."/>
            <person name="Oertli M."/>
            <person name="Naumann U."/>
            <person name="Petersen F."/>
            <person name="Wong J."/>
        </authorList>
    </citation>
    <scope>NUCLEOTIDE SEQUENCE</scope>
    <source>
        <strain evidence="11">GSM-AAB239-AS_SAM_17_03QT</strain>
        <tissue evidence="11">Leaf</tissue>
    </source>
</reference>
<evidence type="ECO:0000313" key="12">
    <source>
        <dbReference type="Proteomes" id="UP001140949"/>
    </source>
</evidence>
<keyword evidence="3 11" id="KW-0328">Glycosyltransferase</keyword>
<dbReference type="Pfam" id="PF00777">
    <property type="entry name" value="Glyco_transf_29"/>
    <property type="match status" value="1"/>
</dbReference>
<dbReference type="InterPro" id="IPR038578">
    <property type="entry name" value="GT29-like_sf"/>
</dbReference>
<comment type="caution">
    <text evidence="11">The sequence shown here is derived from an EMBL/GenBank/DDBJ whole genome shotgun (WGS) entry which is preliminary data.</text>
</comment>
<dbReference type="PANTHER" id="PTHR46779">
    <property type="entry name" value="BETA-1,6-GALACTOSYLTRANSFERASE GALT29A"/>
    <property type="match status" value="1"/>
</dbReference>
<keyword evidence="9" id="KW-0472">Membrane</keyword>
<sequence>MKKSLQFPFTLLLLLSILTLTLLSFRTAILPAIGSGSLPEPEPVVLNSTLISLASADPIEPDLRREVDALLDGNLPASSRARHRTISTADDHDHSVADLRTRSAIRFRLRRRDYRDYRVFPQFRRLLRDWIRRRRFDPSVVASPELLLPLPPPSPSSRRYDSCAVVGNSGILLSSDRGALIDSHDLVVRLNNARTAGYSRHVGSRTNLSFVNSNILHLCARRPGCFCHPYGDHVPILMYVCQPAHLLDYSVCNASHKAPLLVTDPGFDLLCARIVRYYSIKRFAEATGRPPEQWAKLRDEKAFHYSSGMQAVALAVGACRRVSVFGFGKAAEAKHHYHTNQKAELALHDYEAEYEFYRDLAERPEVIPFLRDSGLKVPPVVFYH</sequence>
<evidence type="ECO:0000256" key="10">
    <source>
        <dbReference type="ARBA" id="ARBA00023180"/>
    </source>
</evidence>